<protein>
    <submittedName>
        <fullName evidence="2">Uncharacterized protein</fullName>
    </submittedName>
</protein>
<evidence type="ECO:0000313" key="2">
    <source>
        <dbReference type="EMBL" id="CAH2221081.1"/>
    </source>
</evidence>
<dbReference type="AlphaFoldDB" id="A0AAD1VJB4"/>
<gene>
    <name evidence="2" type="ORF">PECUL_23A052849</name>
</gene>
<reference evidence="2" key="1">
    <citation type="submission" date="2022-03" db="EMBL/GenBank/DDBJ databases">
        <authorList>
            <person name="Alioto T."/>
            <person name="Alioto T."/>
            <person name="Gomez Garrido J."/>
        </authorList>
    </citation>
    <scope>NUCLEOTIDE SEQUENCE</scope>
</reference>
<evidence type="ECO:0000313" key="3">
    <source>
        <dbReference type="Proteomes" id="UP001295444"/>
    </source>
</evidence>
<evidence type="ECO:0000256" key="1">
    <source>
        <dbReference type="SAM" id="MobiDB-lite"/>
    </source>
</evidence>
<accession>A0AAD1VJB4</accession>
<proteinExistence type="predicted"/>
<sequence length="88" mass="9542">MAVISPTLHSAASRLVYSLQMVPIPHVHGPARQLVLPSLRLKESSDPPGDPWSPTRLSEAVRPTSSTYTDPQIRPSEHYPVPAPTGLP</sequence>
<feature type="region of interest" description="Disordered" evidence="1">
    <location>
        <begin position="38"/>
        <end position="88"/>
    </location>
</feature>
<name>A0AAD1VJB4_PELCU</name>
<keyword evidence="3" id="KW-1185">Reference proteome</keyword>
<dbReference type="Proteomes" id="UP001295444">
    <property type="component" value="Chromosome 01"/>
</dbReference>
<dbReference type="EMBL" id="OW240912">
    <property type="protein sequence ID" value="CAH2221081.1"/>
    <property type="molecule type" value="Genomic_DNA"/>
</dbReference>
<organism evidence="2 3">
    <name type="scientific">Pelobates cultripes</name>
    <name type="common">Western spadefoot toad</name>
    <dbReference type="NCBI Taxonomy" id="61616"/>
    <lineage>
        <taxon>Eukaryota</taxon>
        <taxon>Metazoa</taxon>
        <taxon>Chordata</taxon>
        <taxon>Craniata</taxon>
        <taxon>Vertebrata</taxon>
        <taxon>Euteleostomi</taxon>
        <taxon>Amphibia</taxon>
        <taxon>Batrachia</taxon>
        <taxon>Anura</taxon>
        <taxon>Pelobatoidea</taxon>
        <taxon>Pelobatidae</taxon>
        <taxon>Pelobates</taxon>
    </lineage>
</organism>